<evidence type="ECO:0000256" key="1">
    <source>
        <dbReference type="SAM" id="Phobius"/>
    </source>
</evidence>
<dbReference type="Proteomes" id="UP000182811">
    <property type="component" value="Unassembled WGS sequence"/>
</dbReference>
<keyword evidence="1" id="KW-0812">Transmembrane</keyword>
<evidence type="ECO:0000313" key="3">
    <source>
        <dbReference type="Proteomes" id="UP000182811"/>
    </source>
</evidence>
<dbReference type="Gene3D" id="1.20.1630.10">
    <property type="entry name" value="Formate dehydrogenase/DMSO reductase domain"/>
    <property type="match status" value="1"/>
</dbReference>
<dbReference type="PANTHER" id="PTHR38095:SF1">
    <property type="entry name" value="ANAEROBIC DIMETHYL SULFOXIDE REDUCTASE CHAIN YNFH"/>
    <property type="match status" value="1"/>
</dbReference>
<dbReference type="GO" id="GO:0019645">
    <property type="term" value="P:anaerobic electron transport chain"/>
    <property type="evidence" value="ECO:0007669"/>
    <property type="project" value="InterPro"/>
</dbReference>
<dbReference type="Pfam" id="PF04976">
    <property type="entry name" value="DmsC"/>
    <property type="match status" value="1"/>
</dbReference>
<feature type="transmembrane region" description="Helical" evidence="1">
    <location>
        <begin position="6"/>
        <end position="27"/>
    </location>
</feature>
<feature type="transmembrane region" description="Helical" evidence="1">
    <location>
        <begin position="109"/>
        <end position="129"/>
    </location>
</feature>
<feature type="transmembrane region" description="Helical" evidence="1">
    <location>
        <begin position="141"/>
        <end position="158"/>
    </location>
</feature>
<protein>
    <submittedName>
        <fullName evidence="2">Anaerobic dimethyl sulfoxide reductase chain C</fullName>
    </submittedName>
</protein>
<feature type="transmembrane region" description="Helical" evidence="1">
    <location>
        <begin position="216"/>
        <end position="236"/>
    </location>
</feature>
<comment type="caution">
    <text evidence="2">The sequence shown here is derived from an EMBL/GenBank/DDBJ whole genome shotgun (WGS) entry which is preliminary data.</text>
</comment>
<gene>
    <name evidence="2" type="primary">dmsC</name>
    <name evidence="2" type="ORF">MOTE_02710</name>
</gene>
<feature type="transmembrane region" description="Helical" evidence="1">
    <location>
        <begin position="178"/>
        <end position="196"/>
    </location>
</feature>
<feature type="transmembrane region" description="Helical" evidence="1">
    <location>
        <begin position="39"/>
        <end position="60"/>
    </location>
</feature>
<feature type="transmembrane region" description="Helical" evidence="1">
    <location>
        <begin position="243"/>
        <end position="264"/>
    </location>
</feature>
<dbReference type="InterPro" id="IPR007059">
    <property type="entry name" value="DmsC"/>
</dbReference>
<feature type="transmembrane region" description="Helical" evidence="1">
    <location>
        <begin position="80"/>
        <end position="97"/>
    </location>
</feature>
<dbReference type="GO" id="GO:0009389">
    <property type="term" value="F:dimethyl sulfoxide reductase activity"/>
    <property type="evidence" value="ECO:0007669"/>
    <property type="project" value="TreeGrafter"/>
</dbReference>
<dbReference type="PANTHER" id="PTHR38095">
    <property type="entry name" value="ANAEROBIC DIMETHYL SULFOXIDE REDUCTASE CHAIN YNFH"/>
    <property type="match status" value="1"/>
</dbReference>
<dbReference type="GO" id="GO:0009390">
    <property type="term" value="C:dimethyl sulfoxide reductase complex"/>
    <property type="evidence" value="ECO:0007669"/>
    <property type="project" value="TreeGrafter"/>
</dbReference>
<name>A0A1J5P754_NEOTH</name>
<proteinExistence type="predicted"/>
<dbReference type="GO" id="GO:0005886">
    <property type="term" value="C:plasma membrane"/>
    <property type="evidence" value="ECO:0007669"/>
    <property type="project" value="TreeGrafter"/>
</dbReference>
<dbReference type="EMBL" id="MDDC01000002">
    <property type="protein sequence ID" value="OIQ61195.1"/>
    <property type="molecule type" value="Genomic_DNA"/>
</dbReference>
<reference evidence="2 3" key="1">
    <citation type="submission" date="2016-08" db="EMBL/GenBank/DDBJ databases">
        <title>Genome-based comparison of Moorella thermoacetic strains.</title>
        <authorList>
            <person name="Poehlein A."/>
            <person name="Bengelsdorf F.R."/>
            <person name="Esser C."/>
            <person name="Duerre P."/>
            <person name="Daniel R."/>
        </authorList>
    </citation>
    <scope>NUCLEOTIDE SEQUENCE [LARGE SCALE GENOMIC DNA]</scope>
    <source>
        <strain evidence="2 3">DSM 21394</strain>
    </source>
</reference>
<accession>A0A1J5P754</accession>
<keyword evidence="1" id="KW-1133">Transmembrane helix</keyword>
<evidence type="ECO:0000313" key="2">
    <source>
        <dbReference type="EMBL" id="OIQ61195.1"/>
    </source>
</evidence>
<keyword evidence="1" id="KW-0472">Membrane</keyword>
<organism evidence="2 3">
    <name type="scientific">Neomoorella thermoacetica</name>
    <name type="common">Clostridium thermoaceticum</name>
    <dbReference type="NCBI Taxonomy" id="1525"/>
    <lineage>
        <taxon>Bacteria</taxon>
        <taxon>Bacillati</taxon>
        <taxon>Bacillota</taxon>
        <taxon>Clostridia</taxon>
        <taxon>Neomoorellales</taxon>
        <taxon>Neomoorellaceae</taxon>
        <taxon>Neomoorella</taxon>
    </lineage>
</organism>
<dbReference type="AlphaFoldDB" id="A0A1J5P754"/>
<sequence length="276" mass="29356">MTNWEWPLVFFTVLSQMAVGYLALVVPATAGGKGNHARIYLLPAGLLAAAMVISLAHLGHPENAYRALTHLGSSWLSREVLLFGLTFLLLVFTILVARAANQFLVRVTAVLALGSGLLGILASAMIYVLPARPAWNNFNTVLTFYLTAFLLGPALGLFMQRFSPGPAAGVEGSATGRALALLLVLSIISSLSYLSLLAGAGPEARLTVHALVASPWWWLRVVAGWLAPLGLSYQLYRKGHGSLALTLALLILLLAGELMGRALFYGTAVPLIEGLL</sequence>
<dbReference type="OrthoDB" id="2083322at2"/>